<accession>A0A0N4URG1</accession>
<dbReference type="AlphaFoldDB" id="A0A0N4URG1"/>
<keyword evidence="3" id="KW-1185">Reference proteome</keyword>
<evidence type="ECO:0000313" key="2">
    <source>
        <dbReference type="Proteomes" id="UP000038040"/>
    </source>
</evidence>
<dbReference type="WBParaSite" id="DME_0001064101-mRNA-1">
    <property type="protein sequence ID" value="DME_0001064101-mRNA-1"/>
    <property type="gene ID" value="DME_0001064101"/>
</dbReference>
<proteinExistence type="predicted"/>
<reference evidence="1 3" key="2">
    <citation type="submission" date="2018-11" db="EMBL/GenBank/DDBJ databases">
        <authorList>
            <consortium name="Pathogen Informatics"/>
        </authorList>
    </citation>
    <scope>NUCLEOTIDE SEQUENCE [LARGE SCALE GENOMIC DNA]</scope>
</reference>
<dbReference type="EMBL" id="UYYG01000266">
    <property type="protein sequence ID" value="VDN54089.1"/>
    <property type="molecule type" value="Genomic_DNA"/>
</dbReference>
<sequence length="287" mass="33461">MIYRTTEQLADNFLITYNFLEFCHTILLFTFYELPLSFVQGLPGYKNFDTVQDVECKLTGLKCGSNMKFITVKHYYQYRFNSSKKLSPKKVCIQRCTYVIPQETKNTETQLTTTLSIKTTGFLTFAQGLSGFKNFDTVQDVECKLTGLECGSDMKFITARHYFQYRLNSSKKLSPKKVCIQRCTYVIPQETKNTETQLVITLSDKTTRFIVHSYRGHSYGDKWFDYSCELVGKKCGQTMIFTKIDPYLSYFDTLPSFFSPNFCIVQCKYEQFYEENDELYIGGFPIL</sequence>
<protein>
    <submittedName>
        <fullName evidence="4">ZP domain-containing protein</fullName>
    </submittedName>
</protein>
<name>A0A0N4URG1_DRAME</name>
<dbReference type="Proteomes" id="UP000274756">
    <property type="component" value="Unassembled WGS sequence"/>
</dbReference>
<evidence type="ECO:0000313" key="1">
    <source>
        <dbReference type="EMBL" id="VDN54089.1"/>
    </source>
</evidence>
<reference evidence="4" key="1">
    <citation type="submission" date="2017-02" db="UniProtKB">
        <authorList>
            <consortium name="WormBaseParasite"/>
        </authorList>
    </citation>
    <scope>IDENTIFICATION</scope>
</reference>
<gene>
    <name evidence="1" type="ORF">DME_LOCUS4062</name>
</gene>
<evidence type="ECO:0000313" key="3">
    <source>
        <dbReference type="Proteomes" id="UP000274756"/>
    </source>
</evidence>
<evidence type="ECO:0000313" key="4">
    <source>
        <dbReference type="WBParaSite" id="DME_0001064101-mRNA-1"/>
    </source>
</evidence>
<dbReference type="Proteomes" id="UP000038040">
    <property type="component" value="Unplaced"/>
</dbReference>
<organism evidence="2 4">
    <name type="scientific">Dracunculus medinensis</name>
    <name type="common">Guinea worm</name>
    <dbReference type="NCBI Taxonomy" id="318479"/>
    <lineage>
        <taxon>Eukaryota</taxon>
        <taxon>Metazoa</taxon>
        <taxon>Ecdysozoa</taxon>
        <taxon>Nematoda</taxon>
        <taxon>Chromadorea</taxon>
        <taxon>Rhabditida</taxon>
        <taxon>Spirurina</taxon>
        <taxon>Dracunculoidea</taxon>
        <taxon>Dracunculidae</taxon>
        <taxon>Dracunculus</taxon>
    </lineage>
</organism>